<dbReference type="PANTHER" id="PTHR45138:SF9">
    <property type="entry name" value="DIGUANYLATE CYCLASE DGCM-RELATED"/>
    <property type="match status" value="1"/>
</dbReference>
<proteinExistence type="predicted"/>
<dbReference type="CDD" id="cd01949">
    <property type="entry name" value="GGDEF"/>
    <property type="match status" value="1"/>
</dbReference>
<dbReference type="NCBIfam" id="TIGR00254">
    <property type="entry name" value="GGDEF"/>
    <property type="match status" value="1"/>
</dbReference>
<dbReference type="SUPFAM" id="SSF55073">
    <property type="entry name" value="Nucleotide cyclase"/>
    <property type="match status" value="1"/>
</dbReference>
<comment type="catalytic activity">
    <reaction evidence="3">
        <text>2 GTP = 3',3'-c-di-GMP + 2 diphosphate</text>
        <dbReference type="Rhea" id="RHEA:24898"/>
        <dbReference type="ChEBI" id="CHEBI:33019"/>
        <dbReference type="ChEBI" id="CHEBI:37565"/>
        <dbReference type="ChEBI" id="CHEBI:58805"/>
        <dbReference type="EC" id="2.7.7.65"/>
    </reaction>
</comment>
<dbReference type="InterPro" id="IPR050469">
    <property type="entry name" value="Diguanylate_Cyclase"/>
</dbReference>
<evidence type="ECO:0000256" key="3">
    <source>
        <dbReference type="ARBA" id="ARBA00034247"/>
    </source>
</evidence>
<dbReference type="Gene3D" id="3.30.70.270">
    <property type="match status" value="1"/>
</dbReference>
<dbReference type="Pfam" id="PF00990">
    <property type="entry name" value="GGDEF"/>
    <property type="match status" value="1"/>
</dbReference>
<dbReference type="InterPro" id="IPR035965">
    <property type="entry name" value="PAS-like_dom_sf"/>
</dbReference>
<dbReference type="Gene3D" id="3.30.450.40">
    <property type="match status" value="1"/>
</dbReference>
<dbReference type="SMART" id="SM00091">
    <property type="entry name" value="PAS"/>
    <property type="match status" value="1"/>
</dbReference>
<dbReference type="GO" id="GO:0052621">
    <property type="term" value="F:diguanylate cyclase activity"/>
    <property type="evidence" value="ECO:0007669"/>
    <property type="project" value="UniProtKB-EC"/>
</dbReference>
<dbReference type="InterPro" id="IPR043128">
    <property type="entry name" value="Rev_trsase/Diguanyl_cyclase"/>
</dbReference>
<dbReference type="Proteomes" id="UP000031623">
    <property type="component" value="Chromosome"/>
</dbReference>
<dbReference type="SUPFAM" id="SSF55781">
    <property type="entry name" value="GAF domain-like"/>
    <property type="match status" value="1"/>
</dbReference>
<dbReference type="NCBIfam" id="TIGR00229">
    <property type="entry name" value="sensory_box"/>
    <property type="match status" value="1"/>
</dbReference>
<dbReference type="KEGG" id="tig:THII_2053"/>
<dbReference type="AlphaFoldDB" id="A0A090AMC6"/>
<evidence type="ECO:0000256" key="1">
    <source>
        <dbReference type="ARBA" id="ARBA00001946"/>
    </source>
</evidence>
<dbReference type="Gene3D" id="3.30.450.20">
    <property type="entry name" value="PAS domain"/>
    <property type="match status" value="1"/>
</dbReference>
<dbReference type="InterPro" id="IPR000160">
    <property type="entry name" value="GGDEF_dom"/>
</dbReference>
<dbReference type="EMBL" id="AP014633">
    <property type="protein sequence ID" value="BAP56350.1"/>
    <property type="molecule type" value="Genomic_DNA"/>
</dbReference>
<feature type="domain" description="PAC" evidence="5">
    <location>
        <begin position="75"/>
        <end position="131"/>
    </location>
</feature>
<evidence type="ECO:0000256" key="2">
    <source>
        <dbReference type="ARBA" id="ARBA00012528"/>
    </source>
</evidence>
<dbReference type="SMART" id="SM00267">
    <property type="entry name" value="GGDEF"/>
    <property type="match status" value="1"/>
</dbReference>
<reference evidence="7 8" key="1">
    <citation type="journal article" date="2014" name="ISME J.">
        <title>Ecophysiology of Thioploca ingrica as revealed by the complete genome sequence supplemented with proteomic evidence.</title>
        <authorList>
            <person name="Kojima H."/>
            <person name="Ogura Y."/>
            <person name="Yamamoto N."/>
            <person name="Togashi T."/>
            <person name="Mori H."/>
            <person name="Watanabe T."/>
            <person name="Nemoto F."/>
            <person name="Kurokawa K."/>
            <person name="Hayashi T."/>
            <person name="Fukui M."/>
        </authorList>
    </citation>
    <scope>NUCLEOTIDE SEQUENCE [LARGE SCALE GENOMIC DNA]</scope>
</reference>
<dbReference type="InterPro" id="IPR029787">
    <property type="entry name" value="Nucleotide_cyclase"/>
</dbReference>
<dbReference type="InterPro" id="IPR000700">
    <property type="entry name" value="PAS-assoc_C"/>
</dbReference>
<accession>A0A090AMC6</accession>
<dbReference type="FunFam" id="3.30.70.270:FF:000001">
    <property type="entry name" value="Diguanylate cyclase domain protein"/>
    <property type="match status" value="1"/>
</dbReference>
<keyword evidence="8" id="KW-1185">Reference proteome</keyword>
<comment type="cofactor">
    <cofactor evidence="1">
        <name>Mg(2+)</name>
        <dbReference type="ChEBI" id="CHEBI:18420"/>
    </cofactor>
</comment>
<protein>
    <recommendedName>
        <fullName evidence="2">diguanylate cyclase</fullName>
        <ecNumber evidence="2">2.7.7.65</ecNumber>
    </recommendedName>
</protein>
<evidence type="ECO:0000256" key="4">
    <source>
        <dbReference type="SAM" id="Coils"/>
    </source>
</evidence>
<dbReference type="GO" id="GO:1902201">
    <property type="term" value="P:negative regulation of bacterial-type flagellum-dependent cell motility"/>
    <property type="evidence" value="ECO:0007669"/>
    <property type="project" value="TreeGrafter"/>
</dbReference>
<dbReference type="InterPro" id="IPR029016">
    <property type="entry name" value="GAF-like_dom_sf"/>
</dbReference>
<dbReference type="PANTHER" id="PTHR45138">
    <property type="entry name" value="REGULATORY COMPONENTS OF SENSORY TRANSDUCTION SYSTEM"/>
    <property type="match status" value="1"/>
</dbReference>
<dbReference type="HOGENOM" id="CLU_000445_11_24_6"/>
<dbReference type="EC" id="2.7.7.65" evidence="2"/>
<dbReference type="PROSITE" id="PS50113">
    <property type="entry name" value="PAC"/>
    <property type="match status" value="1"/>
</dbReference>
<sequence>MELLHTLINASPDIICFKDGQGRWLEANQAILKLFQLEKIDYQGKTDSQLAHLTHPLYRNILLASEISDKMAWQTQSPIRQAETIPIAPGESSVFDVIKVPIFDVQGNRQGLMVLGRDITKLKQVEESLRHLNEKLTLRIDELDQRRQEITLLSKMGNLLQACFTVAEAYRVIVRFMKQLFPQTQGMLAMLVDNTTELESVALWRENKSDEKIPKIVFTVKDCWALHQNRLYYMGNSTTYPLCHHILPDSVAIYLCVPLIAQGELLGLLHIAQSHLTTEPLNESHQRLAETVADQIALALANLKLRQNLQNQSTRDPLTGLYNRRYLEETLEREFHRAQRHNQTVGVIMVDIDYFKQFNDQFGHDAGDVVLQQLGQFLNEHIRKGDIACRYGGEEFTLILPGAALEVVHTRAKVLNAKVKKLSVQHRNQNLGVITLSIGVACFPQHGSTAEDVLHAADIALYHAKAQGRDQTIVAN</sequence>
<feature type="domain" description="GGDEF" evidence="6">
    <location>
        <begin position="343"/>
        <end position="476"/>
    </location>
</feature>
<evidence type="ECO:0000313" key="8">
    <source>
        <dbReference type="Proteomes" id="UP000031623"/>
    </source>
</evidence>
<dbReference type="CDD" id="cd00130">
    <property type="entry name" value="PAS"/>
    <property type="match status" value="1"/>
</dbReference>
<dbReference type="GO" id="GO:0005886">
    <property type="term" value="C:plasma membrane"/>
    <property type="evidence" value="ECO:0007669"/>
    <property type="project" value="TreeGrafter"/>
</dbReference>
<dbReference type="Pfam" id="PF13492">
    <property type="entry name" value="GAF_3"/>
    <property type="match status" value="1"/>
</dbReference>
<dbReference type="InterPro" id="IPR003018">
    <property type="entry name" value="GAF"/>
</dbReference>
<dbReference type="SMART" id="SM00065">
    <property type="entry name" value="GAF"/>
    <property type="match status" value="1"/>
</dbReference>
<keyword evidence="4" id="KW-0175">Coiled coil</keyword>
<dbReference type="InterPro" id="IPR013656">
    <property type="entry name" value="PAS_4"/>
</dbReference>
<dbReference type="STRING" id="40754.THII_2053"/>
<name>A0A090AMC6_9GAMM</name>
<feature type="coiled-coil region" evidence="4">
    <location>
        <begin position="126"/>
        <end position="153"/>
    </location>
</feature>
<evidence type="ECO:0000259" key="6">
    <source>
        <dbReference type="PROSITE" id="PS50887"/>
    </source>
</evidence>
<dbReference type="InterPro" id="IPR000014">
    <property type="entry name" value="PAS"/>
</dbReference>
<evidence type="ECO:0000259" key="5">
    <source>
        <dbReference type="PROSITE" id="PS50113"/>
    </source>
</evidence>
<dbReference type="GO" id="GO:0043709">
    <property type="term" value="P:cell adhesion involved in single-species biofilm formation"/>
    <property type="evidence" value="ECO:0007669"/>
    <property type="project" value="TreeGrafter"/>
</dbReference>
<gene>
    <name evidence="7" type="ORF">THII_2053</name>
</gene>
<organism evidence="7 8">
    <name type="scientific">Thioploca ingrica</name>
    <dbReference type="NCBI Taxonomy" id="40754"/>
    <lineage>
        <taxon>Bacteria</taxon>
        <taxon>Pseudomonadati</taxon>
        <taxon>Pseudomonadota</taxon>
        <taxon>Gammaproteobacteria</taxon>
        <taxon>Thiotrichales</taxon>
        <taxon>Thiotrichaceae</taxon>
        <taxon>Thioploca</taxon>
    </lineage>
</organism>
<evidence type="ECO:0000313" key="7">
    <source>
        <dbReference type="EMBL" id="BAP56350.1"/>
    </source>
</evidence>
<dbReference type="SUPFAM" id="SSF55785">
    <property type="entry name" value="PYP-like sensor domain (PAS domain)"/>
    <property type="match status" value="1"/>
</dbReference>
<dbReference type="Pfam" id="PF08448">
    <property type="entry name" value="PAS_4"/>
    <property type="match status" value="1"/>
</dbReference>
<dbReference type="PROSITE" id="PS50887">
    <property type="entry name" value="GGDEF"/>
    <property type="match status" value="1"/>
</dbReference>